<dbReference type="PROSITE" id="PS50038">
    <property type="entry name" value="FZ"/>
    <property type="match status" value="1"/>
</dbReference>
<dbReference type="AlphaFoldDB" id="A0A075A636"/>
<dbReference type="KEGG" id="ovi:T265_02641"/>
<accession>A0A075A636</accession>
<dbReference type="Gene3D" id="1.10.2000.10">
    <property type="entry name" value="Frizzled cysteine-rich domain"/>
    <property type="match status" value="1"/>
</dbReference>
<organism evidence="8 9">
    <name type="scientific">Opisthorchis viverrini</name>
    <name type="common">Southeast Asian liver fluke</name>
    <dbReference type="NCBI Taxonomy" id="6198"/>
    <lineage>
        <taxon>Eukaryota</taxon>
        <taxon>Metazoa</taxon>
        <taxon>Spiralia</taxon>
        <taxon>Lophotrochozoa</taxon>
        <taxon>Platyhelminthes</taxon>
        <taxon>Trematoda</taxon>
        <taxon>Digenea</taxon>
        <taxon>Opisthorchiida</taxon>
        <taxon>Opisthorchiata</taxon>
        <taxon>Opisthorchiidae</taxon>
        <taxon>Opisthorchis</taxon>
    </lineage>
</organism>
<feature type="transmembrane region" description="Helical" evidence="6">
    <location>
        <begin position="357"/>
        <end position="380"/>
    </location>
</feature>
<reference evidence="8 9" key="1">
    <citation type="submission" date="2013-11" db="EMBL/GenBank/DDBJ databases">
        <title>Opisthorchis viverrini - life in the bile duct.</title>
        <authorList>
            <person name="Young N.D."/>
            <person name="Nagarajan N."/>
            <person name="Lin S.J."/>
            <person name="Korhonen P.K."/>
            <person name="Jex A.R."/>
            <person name="Hall R.S."/>
            <person name="Safavi-Hemami H."/>
            <person name="Kaewkong W."/>
            <person name="Bertrand D."/>
            <person name="Gao S."/>
            <person name="Seet Q."/>
            <person name="Wongkham S."/>
            <person name="Teh B.T."/>
            <person name="Wongkham C."/>
            <person name="Intapan P.M."/>
            <person name="Maleewong W."/>
            <person name="Yang X."/>
            <person name="Hu M."/>
            <person name="Wang Z."/>
            <person name="Hofmann A."/>
            <person name="Sternberg P.W."/>
            <person name="Tan P."/>
            <person name="Wang J."/>
            <person name="Gasser R.B."/>
        </authorList>
    </citation>
    <scope>NUCLEOTIDE SEQUENCE [LARGE SCALE GENOMIC DNA]</scope>
</reference>
<feature type="domain" description="FZ" evidence="7">
    <location>
        <begin position="93"/>
        <end position="218"/>
    </location>
</feature>
<dbReference type="GO" id="GO:0017147">
    <property type="term" value="F:Wnt-protein binding"/>
    <property type="evidence" value="ECO:0007669"/>
    <property type="project" value="TreeGrafter"/>
</dbReference>
<proteinExistence type="predicted"/>
<evidence type="ECO:0000256" key="5">
    <source>
        <dbReference type="SAM" id="MobiDB-lite"/>
    </source>
</evidence>
<dbReference type="SMART" id="SM01330">
    <property type="entry name" value="Frizzled"/>
    <property type="match status" value="1"/>
</dbReference>
<evidence type="ECO:0000256" key="4">
    <source>
        <dbReference type="PROSITE-ProRule" id="PRU00090"/>
    </source>
</evidence>
<dbReference type="GO" id="GO:0035567">
    <property type="term" value="P:non-canonical Wnt signaling pathway"/>
    <property type="evidence" value="ECO:0007669"/>
    <property type="project" value="TreeGrafter"/>
</dbReference>
<dbReference type="OrthoDB" id="5959102at2759"/>
<feature type="transmembrane region" description="Helical" evidence="6">
    <location>
        <begin position="635"/>
        <end position="654"/>
    </location>
</feature>
<evidence type="ECO:0000256" key="3">
    <source>
        <dbReference type="ARBA" id="ARBA00023170"/>
    </source>
</evidence>
<dbReference type="Proteomes" id="UP000054324">
    <property type="component" value="Unassembled WGS sequence"/>
</dbReference>
<feature type="compositionally biased region" description="Low complexity" evidence="5">
    <location>
        <begin position="755"/>
        <end position="764"/>
    </location>
</feature>
<feature type="transmembrane region" description="Helical" evidence="6">
    <location>
        <begin position="674"/>
        <end position="701"/>
    </location>
</feature>
<feature type="disulfide bond" evidence="4">
    <location>
        <begin position="146"/>
        <end position="184"/>
    </location>
</feature>
<dbReference type="InterPro" id="IPR036790">
    <property type="entry name" value="Frizzled_dom_sf"/>
</dbReference>
<evidence type="ECO:0000313" key="9">
    <source>
        <dbReference type="Proteomes" id="UP000054324"/>
    </source>
</evidence>
<dbReference type="PRINTS" id="PR00489">
    <property type="entry name" value="FRIZZLED"/>
</dbReference>
<evidence type="ECO:0000256" key="1">
    <source>
        <dbReference type="ARBA" id="ARBA00022473"/>
    </source>
</evidence>
<feature type="transmembrane region" description="Helical" evidence="6">
    <location>
        <begin position="866"/>
        <end position="886"/>
    </location>
</feature>
<dbReference type="PANTHER" id="PTHR11309">
    <property type="entry name" value="FRIZZLED"/>
    <property type="match status" value="1"/>
</dbReference>
<dbReference type="STRING" id="6198.A0A075A636"/>
<evidence type="ECO:0000313" key="8">
    <source>
        <dbReference type="EMBL" id="KER31080.1"/>
    </source>
</evidence>
<feature type="transmembrane region" description="Helical" evidence="6">
    <location>
        <begin position="441"/>
        <end position="461"/>
    </location>
</feature>
<dbReference type="InterPro" id="IPR020067">
    <property type="entry name" value="Frizzled_dom"/>
</dbReference>
<dbReference type="Pfam" id="PF01534">
    <property type="entry name" value="Frizzled"/>
    <property type="match status" value="3"/>
</dbReference>
<dbReference type="GO" id="GO:0060070">
    <property type="term" value="P:canonical Wnt signaling pathway"/>
    <property type="evidence" value="ECO:0007669"/>
    <property type="project" value="TreeGrafter"/>
</dbReference>
<gene>
    <name evidence="8" type="ORF">T265_02641</name>
</gene>
<feature type="disulfide bond" evidence="4">
    <location>
        <begin position="109"/>
        <end position="155"/>
    </location>
</feature>
<keyword evidence="1" id="KW-0217">Developmental protein</keyword>
<dbReference type="InterPro" id="IPR000539">
    <property type="entry name" value="Frizzled/Smoothened_7TM"/>
</dbReference>
<dbReference type="EMBL" id="KL596651">
    <property type="protein sequence ID" value="KER31080.1"/>
    <property type="molecule type" value="Genomic_DNA"/>
</dbReference>
<dbReference type="RefSeq" id="XP_009165203.1">
    <property type="nucleotide sequence ID" value="XM_009166939.1"/>
</dbReference>
<dbReference type="SUPFAM" id="SSF63501">
    <property type="entry name" value="Frizzled cysteine-rich domain"/>
    <property type="match status" value="1"/>
</dbReference>
<evidence type="ECO:0000256" key="2">
    <source>
        <dbReference type="ARBA" id="ARBA00023157"/>
    </source>
</evidence>
<dbReference type="GeneID" id="20316829"/>
<dbReference type="PANTHER" id="PTHR11309:SF99">
    <property type="entry name" value="FRIZZLED-4"/>
    <property type="match status" value="1"/>
</dbReference>
<sequence>MHHPVVCKLVSIALGHKSTNHVPHSRHLRHWSTIGDQSTVDVQPRDTADTSDSPIRHIMNHFLLGWCYFLLCKWLVLCSTVSTFVEDKALEPVEQLRCLKPMPIQIPECQNTFYKFTGMPNLVGQETQFDARHQLQTFKPLITYKCSNKLSFFLCSVYTPMCDANTRHLIGPCRPLCEHVKARCAPVLRVFDIDWPATLNCSRFPVKNVVGGTMCMEGPQDSEETPLFSEAGDVTTHDEAVKGRASPSKMVGAVENKIPTPGPNLLGRKPGVEEDEQLVSSWIQQFSEFQLTNENNGPRAPHPNRQASAISVMAQTLRHCAFLKKSTSYVYINRTGRCAPLCQAHILFHPDAKTLSIIWTSVLSGICSLLTSVTLVGYLIHSSLFRLTERPVIYITLCQLIYSLGFALSIGLGRETVTCGPDLDSGREIRLQEGLDNSVCALVFMVQYFFAIASSMWWSLLTIHWALQYSYCWCSLCWEPVDSSEDYTSVARSDIECWPHLNELCCCMPRNSWDKENAVDVIGSQVDNDPSETVNPTNSVFTQSNAVREVNNTSRIGSGATQTVFDPSSKMFPPPQVPGSETVCYFAQNGKIIPSCRYITTATTTTIIANQSRFHRTINSGNFEQIAVFLAREHVLVWLTAGLLTVGVLVSRQVDADELIPICSVGRQNTRALGVFVVGPETIVTTAGLISLSVGLLFGLFRRRLRRLRNRPDSGTVRNPSTAYGATGGAGTIGGGEFQITDNSRLLRDTNNGGAASSKQQSCSAKREIPRSESNKRIESVAVGYLAHKSEHYCLSSDPLERRIGLFCLLYLLPALCVTMCDLYEYLCRDLWLRDTEHKPIDSTSTLSFPPKMWKSEEVVGPNPDIFMLRIFMSLVPGITCSLWTWSVKGCKPWTRLFTRVRSAVKKGLHFTKSSGEIPSSMKFDFLPADQRQNVRLHTRSKETPVYSLNSHPYAVYHYRSTEKHPPIDGWTQLNYPIEPCVIETISHTNGVENQHSSATTPGYYSQAKVGSTIEPHMSDTLSEESPVPPPLPTTSRPQLPARGDPCIGASNSHVSGLAAPTNLLFQTATNLN</sequence>
<feature type="region of interest" description="Disordered" evidence="5">
    <location>
        <begin position="711"/>
        <end position="730"/>
    </location>
</feature>
<name>A0A075A636_OPIVI</name>
<dbReference type="SMART" id="SM00063">
    <property type="entry name" value="FRI"/>
    <property type="match status" value="1"/>
</dbReference>
<dbReference type="Gene3D" id="1.20.1070.10">
    <property type="entry name" value="Rhodopsin 7-helix transmembrane proteins"/>
    <property type="match status" value="2"/>
</dbReference>
<keyword evidence="2 4" id="KW-1015">Disulfide bond</keyword>
<feature type="transmembrane region" description="Helical" evidence="6">
    <location>
        <begin position="804"/>
        <end position="827"/>
    </location>
</feature>
<dbReference type="GO" id="GO:0005615">
    <property type="term" value="C:extracellular space"/>
    <property type="evidence" value="ECO:0007669"/>
    <property type="project" value="TreeGrafter"/>
</dbReference>
<feature type="disulfide bond" evidence="4">
    <location>
        <begin position="177"/>
        <end position="201"/>
    </location>
</feature>
<dbReference type="CTD" id="20316829"/>
<keyword evidence="6" id="KW-0472">Membrane</keyword>
<dbReference type="InterPro" id="IPR015526">
    <property type="entry name" value="Frizzled/SFRP"/>
</dbReference>
<feature type="region of interest" description="Disordered" evidence="5">
    <location>
        <begin position="749"/>
        <end position="771"/>
    </location>
</feature>
<comment type="caution">
    <text evidence="4">Lacks conserved residue(s) required for the propagation of feature annotation.</text>
</comment>
<keyword evidence="3" id="KW-0675">Receptor</keyword>
<evidence type="ECO:0000259" key="7">
    <source>
        <dbReference type="PROSITE" id="PS50038"/>
    </source>
</evidence>
<feature type="region of interest" description="Disordered" evidence="5">
    <location>
        <begin position="1018"/>
        <end position="1049"/>
    </location>
</feature>
<dbReference type="Pfam" id="PF01392">
    <property type="entry name" value="Fz"/>
    <property type="match status" value="1"/>
</dbReference>
<keyword evidence="9" id="KW-1185">Reference proteome</keyword>
<evidence type="ECO:0000256" key="6">
    <source>
        <dbReference type="SAM" id="Phobius"/>
    </source>
</evidence>
<dbReference type="GO" id="GO:0016020">
    <property type="term" value="C:membrane"/>
    <property type="evidence" value="ECO:0007669"/>
    <property type="project" value="InterPro"/>
</dbReference>
<keyword evidence="6" id="KW-0812">Transmembrane</keyword>
<keyword evidence="6" id="KW-1133">Transmembrane helix</keyword>
<protein>
    <recommendedName>
        <fullName evidence="7">FZ domain-containing protein</fullName>
    </recommendedName>
</protein>
<feature type="transmembrane region" description="Helical" evidence="6">
    <location>
        <begin position="392"/>
        <end position="412"/>
    </location>
</feature>